<dbReference type="Gene3D" id="2.60.40.10">
    <property type="entry name" value="Immunoglobulins"/>
    <property type="match status" value="1"/>
</dbReference>
<dbReference type="InterPro" id="IPR011635">
    <property type="entry name" value="CARDB"/>
</dbReference>
<feature type="chain" id="PRO_5009526532" description="CARDB domain-containing protein" evidence="1">
    <location>
        <begin position="25"/>
        <end position="170"/>
    </location>
</feature>
<dbReference type="AlphaFoldDB" id="A0A1F6T3F7"/>
<gene>
    <name evidence="3" type="ORF">A2140_03820</name>
</gene>
<dbReference type="EMBL" id="MFSQ01000090">
    <property type="protein sequence ID" value="OGI39691.1"/>
    <property type="molecule type" value="Genomic_DNA"/>
</dbReference>
<evidence type="ECO:0000313" key="4">
    <source>
        <dbReference type="Proteomes" id="UP000178379"/>
    </source>
</evidence>
<comment type="caution">
    <text evidence="3">The sequence shown here is derived from an EMBL/GenBank/DDBJ whole genome shotgun (WGS) entry which is preliminary data.</text>
</comment>
<dbReference type="Pfam" id="PF07705">
    <property type="entry name" value="CARDB"/>
    <property type="match status" value="1"/>
</dbReference>
<reference evidence="3 4" key="1">
    <citation type="journal article" date="2016" name="Nat. Commun.">
        <title>Thousands of microbial genomes shed light on interconnected biogeochemical processes in an aquifer system.</title>
        <authorList>
            <person name="Anantharaman K."/>
            <person name="Brown C.T."/>
            <person name="Hug L.A."/>
            <person name="Sharon I."/>
            <person name="Castelle C.J."/>
            <person name="Probst A.J."/>
            <person name="Thomas B.C."/>
            <person name="Singh A."/>
            <person name="Wilkins M.J."/>
            <person name="Karaoz U."/>
            <person name="Brodie E.L."/>
            <person name="Williams K.H."/>
            <person name="Hubbard S.S."/>
            <person name="Banfield J.F."/>
        </authorList>
    </citation>
    <scope>NUCLEOTIDE SEQUENCE [LARGE SCALE GENOMIC DNA]</scope>
</reference>
<sequence length="170" mass="17993">MHKTWMTVPAALLAVISTLVSAQAAPPNPGQATPLPDLTSAPFIVIAGKNVSWGNSISVDAKQARPAVGGVCEFPVQHNVRNLGKSASGPFQTRFDSNTVPGGFTRQWPSIAPGQASTQTDILRLRSGSNTLILHIDPANQVRESNEGNNQYRATIQVNGKCDPGKGTLR</sequence>
<keyword evidence="1" id="KW-0732">Signal</keyword>
<accession>A0A1F6T3F7</accession>
<evidence type="ECO:0000313" key="3">
    <source>
        <dbReference type="EMBL" id="OGI39691.1"/>
    </source>
</evidence>
<evidence type="ECO:0000259" key="2">
    <source>
        <dbReference type="Pfam" id="PF07705"/>
    </source>
</evidence>
<name>A0A1F6T3F7_9PROT</name>
<dbReference type="STRING" id="1817756.A2140_03820"/>
<dbReference type="Proteomes" id="UP000178379">
    <property type="component" value="Unassembled WGS sequence"/>
</dbReference>
<feature type="signal peptide" evidence="1">
    <location>
        <begin position="1"/>
        <end position="24"/>
    </location>
</feature>
<organism evidence="3 4">
    <name type="scientific">Candidatus Muproteobacteria bacterium RBG_16_62_13</name>
    <dbReference type="NCBI Taxonomy" id="1817756"/>
    <lineage>
        <taxon>Bacteria</taxon>
        <taxon>Pseudomonadati</taxon>
        <taxon>Pseudomonadota</taxon>
        <taxon>Candidatus Muproteobacteria</taxon>
    </lineage>
</organism>
<protein>
    <recommendedName>
        <fullName evidence="2">CARDB domain-containing protein</fullName>
    </recommendedName>
</protein>
<evidence type="ECO:0000256" key="1">
    <source>
        <dbReference type="SAM" id="SignalP"/>
    </source>
</evidence>
<feature type="domain" description="CARDB" evidence="2">
    <location>
        <begin position="74"/>
        <end position="152"/>
    </location>
</feature>
<proteinExistence type="predicted"/>
<dbReference type="InterPro" id="IPR013783">
    <property type="entry name" value="Ig-like_fold"/>
</dbReference>